<protein>
    <submittedName>
        <fullName evidence="1">1811_t:CDS:1</fullName>
    </submittedName>
</protein>
<proteinExistence type="predicted"/>
<organism evidence="1 2">
    <name type="scientific">Acaulospora morrowiae</name>
    <dbReference type="NCBI Taxonomy" id="94023"/>
    <lineage>
        <taxon>Eukaryota</taxon>
        <taxon>Fungi</taxon>
        <taxon>Fungi incertae sedis</taxon>
        <taxon>Mucoromycota</taxon>
        <taxon>Glomeromycotina</taxon>
        <taxon>Glomeromycetes</taxon>
        <taxon>Diversisporales</taxon>
        <taxon>Acaulosporaceae</taxon>
        <taxon>Acaulospora</taxon>
    </lineage>
</organism>
<keyword evidence="2" id="KW-1185">Reference proteome</keyword>
<evidence type="ECO:0000313" key="2">
    <source>
        <dbReference type="Proteomes" id="UP000789342"/>
    </source>
</evidence>
<comment type="caution">
    <text evidence="1">The sequence shown here is derived from an EMBL/GenBank/DDBJ whole genome shotgun (WGS) entry which is preliminary data.</text>
</comment>
<evidence type="ECO:0000313" key="1">
    <source>
        <dbReference type="EMBL" id="CAG8681615.1"/>
    </source>
</evidence>
<reference evidence="1" key="1">
    <citation type="submission" date="2021-06" db="EMBL/GenBank/DDBJ databases">
        <authorList>
            <person name="Kallberg Y."/>
            <person name="Tangrot J."/>
            <person name="Rosling A."/>
        </authorList>
    </citation>
    <scope>NUCLEOTIDE SEQUENCE</scope>
    <source>
        <strain evidence="1">CL551</strain>
    </source>
</reference>
<dbReference type="Proteomes" id="UP000789342">
    <property type="component" value="Unassembled WGS sequence"/>
</dbReference>
<dbReference type="AlphaFoldDB" id="A0A9N9EN23"/>
<dbReference type="EMBL" id="CAJVPV010013971">
    <property type="protein sequence ID" value="CAG8681615.1"/>
    <property type="molecule type" value="Genomic_DNA"/>
</dbReference>
<accession>A0A9N9EN23</accession>
<sequence length="90" mass="10297">MTEIQNLSSQAKTLKKLAYQSRKGISAVILPTREQLSTPSICRSEPTHIQMKNKKKQSLLNEENGNQNLITQVQDIRYKVEVNENTGKQR</sequence>
<name>A0A9N9EN23_9GLOM</name>
<gene>
    <name evidence="1" type="ORF">AMORRO_LOCUS11273</name>
</gene>